<dbReference type="InterPro" id="IPR000477">
    <property type="entry name" value="RT_dom"/>
</dbReference>
<dbReference type="AlphaFoldDB" id="A0A388LHH4"/>
<keyword evidence="4" id="KW-0540">Nuclease</keyword>
<dbReference type="Pfam" id="PF01661">
    <property type="entry name" value="Macro"/>
    <property type="match status" value="1"/>
</dbReference>
<feature type="region of interest" description="Disordered" evidence="8">
    <location>
        <begin position="843"/>
        <end position="868"/>
    </location>
</feature>
<feature type="region of interest" description="Disordered" evidence="8">
    <location>
        <begin position="708"/>
        <end position="815"/>
    </location>
</feature>
<dbReference type="Pfam" id="PF00078">
    <property type="entry name" value="RVT_1"/>
    <property type="match status" value="1"/>
</dbReference>
<dbReference type="GO" id="GO:0008233">
    <property type="term" value="F:peptidase activity"/>
    <property type="evidence" value="ECO:0007669"/>
    <property type="project" value="UniProtKB-KW"/>
</dbReference>
<dbReference type="InterPro" id="IPR043472">
    <property type="entry name" value="Macro_dom-like"/>
</dbReference>
<feature type="region of interest" description="Disordered" evidence="8">
    <location>
        <begin position="253"/>
        <end position="276"/>
    </location>
</feature>
<dbReference type="Gene3D" id="3.30.70.270">
    <property type="match status" value="1"/>
</dbReference>
<keyword evidence="7" id="KW-0695">RNA-directed DNA polymerase</keyword>
<feature type="domain" description="Macro" evidence="10">
    <location>
        <begin position="396"/>
        <end position="432"/>
    </location>
</feature>
<feature type="compositionally biased region" description="Basic and acidic residues" evidence="8">
    <location>
        <begin position="755"/>
        <end position="776"/>
    </location>
</feature>
<dbReference type="InterPro" id="IPR053134">
    <property type="entry name" value="RNA-dir_DNA_polymerase"/>
</dbReference>
<dbReference type="GO" id="GO:0004519">
    <property type="term" value="F:endonuclease activity"/>
    <property type="evidence" value="ECO:0007669"/>
    <property type="project" value="UniProtKB-KW"/>
</dbReference>
<gene>
    <name evidence="11" type="ORF">CBR_g32703</name>
</gene>
<dbReference type="PANTHER" id="PTHR24559">
    <property type="entry name" value="TRANSPOSON TY3-I GAG-POL POLYPROTEIN"/>
    <property type="match status" value="1"/>
</dbReference>
<evidence type="ECO:0000256" key="8">
    <source>
        <dbReference type="SAM" id="MobiDB-lite"/>
    </source>
</evidence>
<evidence type="ECO:0000256" key="4">
    <source>
        <dbReference type="ARBA" id="ARBA00022722"/>
    </source>
</evidence>
<feature type="region of interest" description="Disordered" evidence="8">
    <location>
        <begin position="149"/>
        <end position="200"/>
    </location>
</feature>
<dbReference type="GO" id="GO:0003964">
    <property type="term" value="F:RNA-directed DNA polymerase activity"/>
    <property type="evidence" value="ECO:0007669"/>
    <property type="project" value="UniProtKB-KW"/>
</dbReference>
<feature type="region of interest" description="Disordered" evidence="8">
    <location>
        <begin position="646"/>
        <end position="670"/>
    </location>
</feature>
<feature type="compositionally biased region" description="Basic and acidic residues" evidence="8">
    <location>
        <begin position="646"/>
        <end position="657"/>
    </location>
</feature>
<evidence type="ECO:0000256" key="7">
    <source>
        <dbReference type="ARBA" id="ARBA00022918"/>
    </source>
</evidence>
<evidence type="ECO:0000256" key="1">
    <source>
        <dbReference type="ARBA" id="ARBA00022670"/>
    </source>
</evidence>
<dbReference type="InterPro" id="IPR002589">
    <property type="entry name" value="Macro_dom"/>
</dbReference>
<feature type="compositionally biased region" description="Polar residues" evidence="8">
    <location>
        <begin position="253"/>
        <end position="266"/>
    </location>
</feature>
<keyword evidence="1" id="KW-0645">Protease</keyword>
<dbReference type="PANTHER" id="PTHR24559:SF444">
    <property type="entry name" value="REVERSE TRANSCRIPTASE DOMAIN-CONTAINING PROTEIN"/>
    <property type="match status" value="1"/>
</dbReference>
<evidence type="ECO:0008006" key="13">
    <source>
        <dbReference type="Google" id="ProtNLM"/>
    </source>
</evidence>
<evidence type="ECO:0000313" key="11">
    <source>
        <dbReference type="EMBL" id="GBG81711.1"/>
    </source>
</evidence>
<organism evidence="11 12">
    <name type="scientific">Chara braunii</name>
    <name type="common">Braun's stonewort</name>
    <dbReference type="NCBI Taxonomy" id="69332"/>
    <lineage>
        <taxon>Eukaryota</taxon>
        <taxon>Viridiplantae</taxon>
        <taxon>Streptophyta</taxon>
        <taxon>Charophyceae</taxon>
        <taxon>Charales</taxon>
        <taxon>Characeae</taxon>
        <taxon>Chara</taxon>
    </lineage>
</organism>
<keyword evidence="2" id="KW-0808">Transferase</keyword>
<dbReference type="EMBL" id="BFEA01000384">
    <property type="protein sequence ID" value="GBG81711.1"/>
    <property type="molecule type" value="Genomic_DNA"/>
</dbReference>
<reference evidence="11 12" key="1">
    <citation type="journal article" date="2018" name="Cell">
        <title>The Chara Genome: Secondary Complexity and Implications for Plant Terrestrialization.</title>
        <authorList>
            <person name="Nishiyama T."/>
            <person name="Sakayama H."/>
            <person name="Vries J.D."/>
            <person name="Buschmann H."/>
            <person name="Saint-Marcoux D."/>
            <person name="Ullrich K.K."/>
            <person name="Haas F.B."/>
            <person name="Vanderstraeten L."/>
            <person name="Becker D."/>
            <person name="Lang D."/>
            <person name="Vosolsobe S."/>
            <person name="Rombauts S."/>
            <person name="Wilhelmsson P.K.I."/>
            <person name="Janitza P."/>
            <person name="Kern R."/>
            <person name="Heyl A."/>
            <person name="Rumpler F."/>
            <person name="Villalobos L.I.A.C."/>
            <person name="Clay J.M."/>
            <person name="Skokan R."/>
            <person name="Toyoda A."/>
            <person name="Suzuki Y."/>
            <person name="Kagoshima H."/>
            <person name="Schijlen E."/>
            <person name="Tajeshwar N."/>
            <person name="Catarino B."/>
            <person name="Hetherington A.J."/>
            <person name="Saltykova A."/>
            <person name="Bonnot C."/>
            <person name="Breuninger H."/>
            <person name="Symeonidi A."/>
            <person name="Radhakrishnan G.V."/>
            <person name="Van Nieuwerburgh F."/>
            <person name="Deforce D."/>
            <person name="Chang C."/>
            <person name="Karol K.G."/>
            <person name="Hedrich R."/>
            <person name="Ulvskov P."/>
            <person name="Glockner G."/>
            <person name="Delwiche C.F."/>
            <person name="Petrasek J."/>
            <person name="Van de Peer Y."/>
            <person name="Friml J."/>
            <person name="Beilby M."/>
            <person name="Dolan L."/>
            <person name="Kohara Y."/>
            <person name="Sugano S."/>
            <person name="Fujiyama A."/>
            <person name="Delaux P.-M."/>
            <person name="Quint M."/>
            <person name="TheiBen G."/>
            <person name="Hagemann M."/>
            <person name="Harholt J."/>
            <person name="Dunand C."/>
            <person name="Zachgo S."/>
            <person name="Langdale J."/>
            <person name="Maumus F."/>
            <person name="Straeten D.V.D."/>
            <person name="Gould S.B."/>
            <person name="Rensing S.A."/>
        </authorList>
    </citation>
    <scope>NUCLEOTIDE SEQUENCE [LARGE SCALE GENOMIC DNA]</scope>
    <source>
        <strain evidence="11 12">S276</strain>
    </source>
</reference>
<evidence type="ECO:0000259" key="10">
    <source>
        <dbReference type="Pfam" id="PF01661"/>
    </source>
</evidence>
<comment type="caution">
    <text evidence="11">The sequence shown here is derived from an EMBL/GenBank/DDBJ whole genome shotgun (WGS) entry which is preliminary data.</text>
</comment>
<evidence type="ECO:0000256" key="2">
    <source>
        <dbReference type="ARBA" id="ARBA00022679"/>
    </source>
</evidence>
<evidence type="ECO:0000313" key="12">
    <source>
        <dbReference type="Proteomes" id="UP000265515"/>
    </source>
</evidence>
<dbReference type="SUPFAM" id="SSF52949">
    <property type="entry name" value="Macro domain-like"/>
    <property type="match status" value="1"/>
</dbReference>
<protein>
    <recommendedName>
        <fullName evidence="13">Reverse transcriptase domain-containing protein</fullName>
    </recommendedName>
</protein>
<feature type="domain" description="Reverse transcriptase" evidence="9">
    <location>
        <begin position="450"/>
        <end position="570"/>
    </location>
</feature>
<dbReference type="SUPFAM" id="SSF56672">
    <property type="entry name" value="DNA/RNA polymerases"/>
    <property type="match status" value="1"/>
</dbReference>
<sequence length="1087" mass="120288">MTGGAGTSGTGGSAVAGFIAQSEREMAKLRRGNLVWNFVTAGQHVGNQAKMHGDRKLRCNFCGHLFQGNAGKAARHFTQAKYCKAAGMRVFAEIWNGTDYTFKPATARRVQRWMADEGVRDTRAAAGGQRQQMDEGERDEIQDALDEEEGLEGGVGEGGTADEAVGDPDLPGEEVVMTSRGVGRAGPAPRAPRPELGRLRADYDGGRGVFAGRLPAQTQAAEGGSGRPSLHMAGRMLGLSRAATRRSLVLQAAGTSTDMQQGQLHTSGEEGLLMHPGTRRHRDITEVEAGLAAEVAAGQAALDAIQRQRDTVAAQAAEDEDADKESEPLESVVRRCRAAVAAAAAAAQAAYSSGAEGIGAGGRGGRPGGQHGRSWIQNLQKLNSVMSLDVAHSSPGLHEAAGPALAEECATLGGCRTGEAKITGGYDLPARRLGTTTLSHASTTFSSDWAAPNFFSKLDLKSGYHQLEIRKEDRYKTAFKTRYGHFEWLVMPFGLTNAPATFQAAMTTEFRHMLDRFVLIYLDDILVYSRSLDEHVEHLRTVLERLRQAKYKANRDKCEFAHQELEYLGHYTRSGKDTSPYTPEQQEKMAALVRENKERKELEKQVKLKAIAEEQAVKMKRLEEEMKRVQQEEEERRKVAEAEVAVEEEKKRMRIESGEGSTGTVKRDTDAEMEKRISEWVANLSLGEDEEAESYVTQDERDALASELAAMKDPMERRERRRNRKLVKMATEDETDNRRSEGGPSLGGSAVQSEEGQKDRESINPDGTEGNRKEISSGESAGKAEGSRQGTQETGKNKDRTSPRNLEGAVSKKVRVTDARRKLAEIEKRTAEYKARLIEEMMTGNEEGPLQKEPRDERKTGRGGIGQGEKVTWREGFAFVNPDRDDVTATVRVVEVGASILPYENVRMVLPPFLLERMGGVERAEMAVIALVFQRAVRVLNRIGHEVRGRRNVGLRTRVEVGGWRDFRAPMSRLRCRVPWFMVDLVFGSLTRARDLVNSTVIWEHHFSPQATSMFYDVAVRHGPFWGNRARELLELLEILIFGTPRLAVKEYEPIITREIETGENYLAGVARLFEESDERERPEKPA</sequence>
<dbReference type="CDD" id="cd01647">
    <property type="entry name" value="RT_LTR"/>
    <property type="match status" value="1"/>
</dbReference>
<evidence type="ECO:0000256" key="5">
    <source>
        <dbReference type="ARBA" id="ARBA00022759"/>
    </source>
</evidence>
<keyword evidence="6" id="KW-0378">Hydrolase</keyword>
<keyword evidence="3" id="KW-0548">Nucleotidyltransferase</keyword>
<dbReference type="FunFam" id="3.10.10.10:FF:000007">
    <property type="entry name" value="Retrovirus-related Pol polyprotein from transposon 17.6-like Protein"/>
    <property type="match status" value="1"/>
</dbReference>
<accession>A0A388LHH4</accession>
<keyword evidence="5" id="KW-0255">Endonuclease</keyword>
<dbReference type="Gramene" id="GBG81711">
    <property type="protein sequence ID" value="GBG81711"/>
    <property type="gene ID" value="CBR_g32703"/>
</dbReference>
<keyword evidence="12" id="KW-1185">Reference proteome</keyword>
<feature type="compositionally biased region" description="Basic and acidic residues" evidence="8">
    <location>
        <begin position="849"/>
        <end position="860"/>
    </location>
</feature>
<evidence type="ECO:0000256" key="6">
    <source>
        <dbReference type="ARBA" id="ARBA00022801"/>
    </source>
</evidence>
<proteinExistence type="predicted"/>
<evidence type="ECO:0000256" key="3">
    <source>
        <dbReference type="ARBA" id="ARBA00022695"/>
    </source>
</evidence>
<dbReference type="InterPro" id="IPR043502">
    <property type="entry name" value="DNA/RNA_pol_sf"/>
</dbReference>
<dbReference type="InterPro" id="IPR043128">
    <property type="entry name" value="Rev_trsase/Diguanyl_cyclase"/>
</dbReference>
<dbReference type="Gene3D" id="3.40.220.10">
    <property type="entry name" value="Leucine Aminopeptidase, subunit E, domain 1"/>
    <property type="match status" value="1"/>
</dbReference>
<dbReference type="Proteomes" id="UP000265515">
    <property type="component" value="Unassembled WGS sequence"/>
</dbReference>
<evidence type="ECO:0000259" key="9">
    <source>
        <dbReference type="Pfam" id="PF00078"/>
    </source>
</evidence>
<name>A0A388LHH4_CHABU</name>
<dbReference type="GO" id="GO:0006508">
    <property type="term" value="P:proteolysis"/>
    <property type="evidence" value="ECO:0007669"/>
    <property type="project" value="UniProtKB-KW"/>
</dbReference>